<evidence type="ECO:0000256" key="3">
    <source>
        <dbReference type="ARBA" id="ARBA00022741"/>
    </source>
</evidence>
<keyword evidence="7" id="KW-0636">Prenylation</keyword>
<dbReference type="InterPro" id="IPR005225">
    <property type="entry name" value="Small_GTP-bd"/>
</dbReference>
<dbReference type="SMART" id="SM00176">
    <property type="entry name" value="RAN"/>
    <property type="match status" value="1"/>
</dbReference>
<evidence type="ECO:0000256" key="8">
    <source>
        <dbReference type="SAM" id="MobiDB-lite"/>
    </source>
</evidence>
<dbReference type="Proteomes" id="UP000014680">
    <property type="component" value="Unassembled WGS sequence"/>
</dbReference>
<dbReference type="Pfam" id="PF00071">
    <property type="entry name" value="Ras"/>
    <property type="match status" value="1"/>
</dbReference>
<dbReference type="GeneID" id="14891216"/>
<dbReference type="GO" id="GO:0003924">
    <property type="term" value="F:GTPase activity"/>
    <property type="evidence" value="ECO:0007669"/>
    <property type="project" value="InterPro"/>
</dbReference>
<keyword evidence="10" id="KW-1185">Reference proteome</keyword>
<comment type="similarity">
    <text evidence="2">Belongs to the small GTPase superfamily. Rho family.</text>
</comment>
<dbReference type="OrthoDB" id="9989112at2759"/>
<protein>
    <submittedName>
        <fullName evidence="9">Uncharacterized protein</fullName>
    </submittedName>
</protein>
<evidence type="ECO:0000256" key="7">
    <source>
        <dbReference type="ARBA" id="ARBA00023289"/>
    </source>
</evidence>
<feature type="region of interest" description="Disordered" evidence="8">
    <location>
        <begin position="180"/>
        <end position="200"/>
    </location>
</feature>
<dbReference type="PROSITE" id="PS51419">
    <property type="entry name" value="RAB"/>
    <property type="match status" value="1"/>
</dbReference>
<evidence type="ECO:0000313" key="10">
    <source>
        <dbReference type="Proteomes" id="UP000014680"/>
    </source>
</evidence>
<organism evidence="9 10">
    <name type="scientific">Entamoeba invadens IP1</name>
    <dbReference type="NCBI Taxonomy" id="370355"/>
    <lineage>
        <taxon>Eukaryota</taxon>
        <taxon>Amoebozoa</taxon>
        <taxon>Evosea</taxon>
        <taxon>Archamoebae</taxon>
        <taxon>Mastigamoebida</taxon>
        <taxon>Entamoebidae</taxon>
        <taxon>Entamoeba</taxon>
    </lineage>
</organism>
<sequence length="200" mass="22545">MAKLQYDLLFKILVIGDSGVGKTSIMQRYCDLDFSSDYISTVGVDFKPKMLEVGEKRIKLQIWDTAGQERFMNITAAYFRNTTAVLIVYDVNNRVSLERVQMWYSEVKEKTGKNTPVTVIVGNKKEGDVEPVVKITEAQEVGKKIGGVKVMECSAKEGVGITEIFDYVVEEVLKNMENVPPLDDERDVQLNNEQTKKGCC</sequence>
<evidence type="ECO:0000256" key="2">
    <source>
        <dbReference type="ARBA" id="ARBA00010142"/>
    </source>
</evidence>
<dbReference type="PROSITE" id="PS51420">
    <property type="entry name" value="RHO"/>
    <property type="match status" value="1"/>
</dbReference>
<dbReference type="KEGG" id="eiv:EIN_117950"/>
<evidence type="ECO:0000256" key="6">
    <source>
        <dbReference type="ARBA" id="ARBA00023288"/>
    </source>
</evidence>
<dbReference type="GO" id="GO:0012505">
    <property type="term" value="C:endomembrane system"/>
    <property type="evidence" value="ECO:0007669"/>
    <property type="project" value="UniProtKB-SubCell"/>
</dbReference>
<keyword evidence="6" id="KW-0449">Lipoprotein</keyword>
<dbReference type="SMART" id="SM00175">
    <property type="entry name" value="RAB"/>
    <property type="match status" value="1"/>
</dbReference>
<reference evidence="9 10" key="1">
    <citation type="submission" date="2012-10" db="EMBL/GenBank/DDBJ databases">
        <authorList>
            <person name="Zafar N."/>
            <person name="Inman J."/>
            <person name="Hall N."/>
            <person name="Lorenzi H."/>
            <person name="Caler E."/>
        </authorList>
    </citation>
    <scope>NUCLEOTIDE SEQUENCE [LARGE SCALE GENOMIC DNA]</scope>
    <source>
        <strain evidence="9 10">IP1</strain>
    </source>
</reference>
<evidence type="ECO:0000256" key="5">
    <source>
        <dbReference type="ARBA" id="ARBA00023136"/>
    </source>
</evidence>
<evidence type="ECO:0000313" key="9">
    <source>
        <dbReference type="EMBL" id="ELP92221.1"/>
    </source>
</evidence>
<dbReference type="SMART" id="SM00174">
    <property type="entry name" value="RHO"/>
    <property type="match status" value="1"/>
</dbReference>
<dbReference type="GO" id="GO:0005525">
    <property type="term" value="F:GTP binding"/>
    <property type="evidence" value="ECO:0007669"/>
    <property type="project" value="UniProtKB-KW"/>
</dbReference>
<dbReference type="OMA" id="HSWLEEA"/>
<evidence type="ECO:0000256" key="4">
    <source>
        <dbReference type="ARBA" id="ARBA00023134"/>
    </source>
</evidence>
<dbReference type="VEuPathDB" id="AmoebaDB:EIN_117950"/>
<dbReference type="Gene3D" id="3.40.50.300">
    <property type="entry name" value="P-loop containing nucleotide triphosphate hydrolases"/>
    <property type="match status" value="1"/>
</dbReference>
<dbReference type="CDD" id="cd00154">
    <property type="entry name" value="Rab"/>
    <property type="match status" value="1"/>
</dbReference>
<dbReference type="PANTHER" id="PTHR47977">
    <property type="entry name" value="RAS-RELATED PROTEIN RAB"/>
    <property type="match status" value="1"/>
</dbReference>
<dbReference type="AlphaFoldDB" id="L7FNM7"/>
<gene>
    <name evidence="9" type="ORF">EIN_117950</name>
</gene>
<dbReference type="FunFam" id="3.40.50.300:FF:000586">
    <property type="entry name" value="Rab family GTPase"/>
    <property type="match status" value="1"/>
</dbReference>
<dbReference type="SUPFAM" id="SSF52540">
    <property type="entry name" value="P-loop containing nucleoside triphosphate hydrolases"/>
    <property type="match status" value="1"/>
</dbReference>
<dbReference type="SMART" id="SM00177">
    <property type="entry name" value="ARF"/>
    <property type="match status" value="1"/>
</dbReference>
<dbReference type="SMART" id="SM00173">
    <property type="entry name" value="RAS"/>
    <property type="match status" value="1"/>
</dbReference>
<dbReference type="PRINTS" id="PR00449">
    <property type="entry name" value="RASTRNSFRMNG"/>
</dbReference>
<dbReference type="InterPro" id="IPR050227">
    <property type="entry name" value="Rab"/>
</dbReference>
<name>L7FNM7_ENTIV</name>
<dbReference type="EMBL" id="KB206391">
    <property type="protein sequence ID" value="ELP92221.1"/>
    <property type="molecule type" value="Genomic_DNA"/>
</dbReference>
<dbReference type="InterPro" id="IPR001806">
    <property type="entry name" value="Small_GTPase"/>
</dbReference>
<dbReference type="PROSITE" id="PS51421">
    <property type="entry name" value="RAS"/>
    <property type="match status" value="1"/>
</dbReference>
<dbReference type="RefSeq" id="XP_004258992.1">
    <property type="nucleotide sequence ID" value="XM_004258944.1"/>
</dbReference>
<proteinExistence type="inferred from homology"/>
<keyword evidence="4" id="KW-0342">GTP-binding</keyword>
<accession>L7FNM7</accession>
<dbReference type="InterPro" id="IPR027417">
    <property type="entry name" value="P-loop_NTPase"/>
</dbReference>
<comment type="subcellular location">
    <subcellularLocation>
        <location evidence="1">Endomembrane system</location>
    </subcellularLocation>
</comment>
<keyword evidence="5" id="KW-0472">Membrane</keyword>
<keyword evidence="3" id="KW-0547">Nucleotide-binding</keyword>
<dbReference type="NCBIfam" id="TIGR00231">
    <property type="entry name" value="small_GTP"/>
    <property type="match status" value="1"/>
</dbReference>
<evidence type="ECO:0000256" key="1">
    <source>
        <dbReference type="ARBA" id="ARBA00004308"/>
    </source>
</evidence>